<protein>
    <submittedName>
        <fullName evidence="1">Uncharacterized protein</fullName>
    </submittedName>
</protein>
<gene>
    <name evidence="1" type="ORF">H9K75_01565</name>
</gene>
<proteinExistence type="predicted"/>
<accession>A0A7H0GKV1</accession>
<name>A0A7H0GKV1_9BURK</name>
<dbReference type="KEGG" id="daer:H9K75_01565"/>
<organism evidence="1 2">
    <name type="scientific">Diaphorobacter aerolatus</name>
    <dbReference type="NCBI Taxonomy" id="1288495"/>
    <lineage>
        <taxon>Bacteria</taxon>
        <taxon>Pseudomonadati</taxon>
        <taxon>Pseudomonadota</taxon>
        <taxon>Betaproteobacteria</taxon>
        <taxon>Burkholderiales</taxon>
        <taxon>Comamonadaceae</taxon>
        <taxon>Diaphorobacter</taxon>
    </lineage>
</organism>
<reference evidence="1 2" key="1">
    <citation type="submission" date="2020-08" db="EMBL/GenBank/DDBJ databases">
        <title>Genome sequence of Diaphorobacter aerolatus KACC 16536T.</title>
        <authorList>
            <person name="Hyun D.-W."/>
            <person name="Bae J.-W."/>
        </authorList>
    </citation>
    <scope>NUCLEOTIDE SEQUENCE [LARGE SCALE GENOMIC DNA]</scope>
    <source>
        <strain evidence="1 2">KACC 16536</strain>
    </source>
</reference>
<sequence>MSIDPLEVGTKENFNGVAELLGDLMDAYADFKLMVDKSQKKLDRAYDLLEQNTHEPCDNLRRVTV</sequence>
<dbReference type="AlphaFoldDB" id="A0A7H0GKV1"/>
<dbReference type="EMBL" id="CP060783">
    <property type="protein sequence ID" value="QNP48917.1"/>
    <property type="molecule type" value="Genomic_DNA"/>
</dbReference>
<evidence type="ECO:0000313" key="2">
    <source>
        <dbReference type="Proteomes" id="UP000516028"/>
    </source>
</evidence>
<keyword evidence="2" id="KW-1185">Reference proteome</keyword>
<dbReference type="Proteomes" id="UP000516028">
    <property type="component" value="Chromosome"/>
</dbReference>
<evidence type="ECO:0000313" key="1">
    <source>
        <dbReference type="EMBL" id="QNP48917.1"/>
    </source>
</evidence>